<dbReference type="Proteomes" id="UP000037035">
    <property type="component" value="Unassembled WGS sequence"/>
</dbReference>
<proteinExistence type="predicted"/>
<dbReference type="VEuPathDB" id="FungiDB:VP01_240g1"/>
<protein>
    <submittedName>
        <fullName evidence="3">Uncharacterized protein</fullName>
    </submittedName>
</protein>
<feature type="transmembrane region" description="Helical" evidence="2">
    <location>
        <begin position="160"/>
        <end position="179"/>
    </location>
</feature>
<evidence type="ECO:0000256" key="2">
    <source>
        <dbReference type="SAM" id="Phobius"/>
    </source>
</evidence>
<accession>A0A0L6V7B9</accession>
<comment type="caution">
    <text evidence="3">The sequence shown here is derived from an EMBL/GenBank/DDBJ whole genome shotgun (WGS) entry which is preliminary data.</text>
</comment>
<keyword evidence="2" id="KW-1133">Transmembrane helix</keyword>
<evidence type="ECO:0000313" key="3">
    <source>
        <dbReference type="EMBL" id="KNZ56407.1"/>
    </source>
</evidence>
<dbReference type="AlphaFoldDB" id="A0A0L6V7B9"/>
<evidence type="ECO:0000256" key="1">
    <source>
        <dbReference type="SAM" id="MobiDB-lite"/>
    </source>
</evidence>
<name>A0A0L6V7B9_9BASI</name>
<organism evidence="3 4">
    <name type="scientific">Puccinia sorghi</name>
    <dbReference type="NCBI Taxonomy" id="27349"/>
    <lineage>
        <taxon>Eukaryota</taxon>
        <taxon>Fungi</taxon>
        <taxon>Dikarya</taxon>
        <taxon>Basidiomycota</taxon>
        <taxon>Pucciniomycotina</taxon>
        <taxon>Pucciniomycetes</taxon>
        <taxon>Pucciniales</taxon>
        <taxon>Pucciniaceae</taxon>
        <taxon>Puccinia</taxon>
    </lineage>
</organism>
<evidence type="ECO:0000313" key="4">
    <source>
        <dbReference type="Proteomes" id="UP000037035"/>
    </source>
</evidence>
<keyword evidence="2" id="KW-0472">Membrane</keyword>
<reference evidence="3 4" key="1">
    <citation type="submission" date="2015-08" db="EMBL/GenBank/DDBJ databases">
        <title>Next Generation Sequencing and Analysis of the Genome of Puccinia sorghi L Schw, the Causal Agent of Maize Common Rust.</title>
        <authorList>
            <person name="Rochi L."/>
            <person name="Burguener G."/>
            <person name="Darino M."/>
            <person name="Turjanski A."/>
            <person name="Kreff E."/>
            <person name="Dieguez M.J."/>
            <person name="Sacco F."/>
        </authorList>
    </citation>
    <scope>NUCLEOTIDE SEQUENCE [LARGE SCALE GENOMIC DNA]</scope>
    <source>
        <strain evidence="3 4">RO10H11247</strain>
    </source>
</reference>
<keyword evidence="4" id="KW-1185">Reference proteome</keyword>
<sequence>MRALFDRRCYSADAMLPMTSIPRTKMLSQRLSRVAIPGPDNRRPPAVTPFQWQMARLQTAEATGSRPHRWGGHRLIPDANTPTRPELRRLKECVRLYTRGYPLRTRQILVGVVLVVNFFRLRHHGAYVAIKSLTVSVTQLKKPSIADQGIEPMTKRLSHATLGLVEVPPLIFIFIFFPFHPQVFFPIQTIPYPPHSTSYAPGLPVTIHHPLLPLPHYPSFYPTLTDVTLPHLSHPLPLPSSRCPAPLLLTVQARPSYPTLTEATHLPQPSTAATLLQWPRYCVSQTMQNSLTDHLLPFSSSAKTTTTNCYPTNMRISLVPCRYFIFFFLSVY</sequence>
<feature type="region of interest" description="Disordered" evidence="1">
    <location>
        <begin position="63"/>
        <end position="82"/>
    </location>
</feature>
<gene>
    <name evidence="3" type="ORF">VP01_240g1</name>
</gene>
<dbReference type="EMBL" id="LAVV01007292">
    <property type="protein sequence ID" value="KNZ56407.1"/>
    <property type="molecule type" value="Genomic_DNA"/>
</dbReference>
<keyword evidence="2" id="KW-0812">Transmembrane</keyword>